<feature type="domain" description="Sodium/calcium exchanger membrane region" evidence="19">
    <location>
        <begin position="126"/>
        <end position="271"/>
    </location>
</feature>
<evidence type="ECO:0000256" key="4">
    <source>
        <dbReference type="ARBA" id="ARBA00022449"/>
    </source>
</evidence>
<keyword evidence="13" id="KW-0915">Sodium</keyword>
<evidence type="ECO:0000256" key="6">
    <source>
        <dbReference type="ARBA" id="ARBA00022568"/>
    </source>
</evidence>
<dbReference type="PANTHER" id="PTHR10846:SF73">
    <property type="entry name" value="SODIUM_CALCIUM EXCHANGER MEMBRANE REGION DOMAIN-CONTAINING PROTEIN"/>
    <property type="match status" value="1"/>
</dbReference>
<protein>
    <recommendedName>
        <fullName evidence="19">Sodium/calcium exchanger membrane region domain-containing protein</fullName>
    </recommendedName>
</protein>
<comment type="similarity">
    <text evidence="2">Belongs to the Ca(2+):cation antiporter (CaCA) (TC 2.A.19) family. SLC24A subfamily.</text>
</comment>
<evidence type="ECO:0000256" key="9">
    <source>
        <dbReference type="ARBA" id="ARBA00022837"/>
    </source>
</evidence>
<keyword evidence="4" id="KW-0050">Antiport</keyword>
<feature type="transmembrane region" description="Helical" evidence="18">
    <location>
        <begin position="231"/>
        <end position="248"/>
    </location>
</feature>
<evidence type="ECO:0000256" key="17">
    <source>
        <dbReference type="SAM" id="MobiDB-lite"/>
    </source>
</evidence>
<evidence type="ECO:0000256" key="14">
    <source>
        <dbReference type="ARBA" id="ARBA00023065"/>
    </source>
</evidence>
<dbReference type="FunFam" id="1.20.1420.30:FF:000009">
    <property type="entry name" value="sodium/potassium/calcium exchanger 5 isoform X2"/>
    <property type="match status" value="1"/>
</dbReference>
<sequence>MGGKYEYHKRKSGTRKLVAASIFVFGFLLSTASFISNAFRDSDVTIRPTIWVSTSTPKSSDWTTHFDHGRTLLSSSNVTNDTDSSSHGGGHLSLFNLADGPGCNTSVGVNDSTFSRLGQPAIALWLVVTLYMFVGLALVSDDYFVPSLERISEALKLSEDVAGATFMAAGSSAPELFTSLVGSLMTTDSNPGPGTIVGSAVFNLTIIIGLTIVLTKQTLKLFWWPLIRDSSYYSLAIVEFILFFSVITPCRVDWWESLIMIFSYVGYIVLMKFNRNIVGAIARREIMKDPELANALHEQQERKRLKEDLHRASLKAVSTPVAHAPNSVVPVTDEEDSTSSDEKVKKIGSNGHQLDASGVPSPRRMFESRSSSTSSLILQPKAKEKLKLSLDFLEKFSAMNPRLRAAYKKGVIHENKMADAPPKPVVATPTSARLKKAVKLVIASNNVKNIFKTMNLPRQDPADEVNIEKEVEKARKKRSCMGWFLYVLFFPFHGLFMITIPDCQAPKWRKYYFLSFFMCMIWIMVLSFIMVDGANKLGICIGIDETVMGLTLLAAGTSVPDAISSILVARDGKGDMAVSNAIGSNVFDILLGLGFPWLLYSLVHVTTTPYISVSAEGMLEYASFLFGTLLLFIFILMCTKFRMMKFVGVILMLLYGGFIAFSLVTGIDTLNIVLTQVQCMV</sequence>
<evidence type="ECO:0000256" key="7">
    <source>
        <dbReference type="ARBA" id="ARBA00022692"/>
    </source>
</evidence>
<evidence type="ECO:0000256" key="3">
    <source>
        <dbReference type="ARBA" id="ARBA00022448"/>
    </source>
</evidence>
<feature type="transmembrane region" description="Helical" evidence="18">
    <location>
        <begin position="619"/>
        <end position="639"/>
    </location>
</feature>
<evidence type="ECO:0000256" key="1">
    <source>
        <dbReference type="ARBA" id="ARBA00004141"/>
    </source>
</evidence>
<keyword evidence="16" id="KW-0739">Sodium transport</keyword>
<name>A0A7S3GHS9_9EUKA</name>
<feature type="transmembrane region" description="Helical" evidence="18">
    <location>
        <begin position="646"/>
        <end position="667"/>
    </location>
</feature>
<dbReference type="GO" id="GO:0015293">
    <property type="term" value="F:symporter activity"/>
    <property type="evidence" value="ECO:0007669"/>
    <property type="project" value="UniProtKB-KW"/>
</dbReference>
<keyword evidence="15 18" id="KW-0472">Membrane</keyword>
<feature type="transmembrane region" description="Helical" evidence="18">
    <location>
        <begin position="17"/>
        <end position="39"/>
    </location>
</feature>
<evidence type="ECO:0000256" key="12">
    <source>
        <dbReference type="ARBA" id="ARBA00022989"/>
    </source>
</evidence>
<evidence type="ECO:0000256" key="8">
    <source>
        <dbReference type="ARBA" id="ARBA00022729"/>
    </source>
</evidence>
<dbReference type="AlphaFoldDB" id="A0A7S3GHS9"/>
<feature type="transmembrane region" description="Helical" evidence="18">
    <location>
        <begin position="122"/>
        <end position="140"/>
    </location>
</feature>
<evidence type="ECO:0000256" key="15">
    <source>
        <dbReference type="ARBA" id="ARBA00023136"/>
    </source>
</evidence>
<keyword evidence="6" id="KW-0109">Calcium transport</keyword>
<feature type="transmembrane region" description="Helical" evidence="18">
    <location>
        <begin position="254"/>
        <end position="274"/>
    </location>
</feature>
<comment type="subcellular location">
    <subcellularLocation>
        <location evidence="1">Membrane</location>
        <topology evidence="1">Multi-pass membrane protein</topology>
    </subcellularLocation>
</comment>
<evidence type="ECO:0000256" key="18">
    <source>
        <dbReference type="SAM" id="Phobius"/>
    </source>
</evidence>
<gene>
    <name evidence="20" type="ORF">PBIL07802_LOCUS29050</name>
</gene>
<keyword evidence="14" id="KW-0406">Ion transport</keyword>
<dbReference type="EMBL" id="HBIB01044471">
    <property type="protein sequence ID" value="CAE0266708.1"/>
    <property type="molecule type" value="Transcribed_RNA"/>
</dbReference>
<organism evidence="20">
    <name type="scientific">Palpitomonas bilix</name>
    <dbReference type="NCBI Taxonomy" id="652834"/>
    <lineage>
        <taxon>Eukaryota</taxon>
        <taxon>Eukaryota incertae sedis</taxon>
    </lineage>
</organism>
<feature type="transmembrane region" description="Helical" evidence="18">
    <location>
        <begin position="512"/>
        <end position="531"/>
    </location>
</feature>
<evidence type="ECO:0000256" key="5">
    <source>
        <dbReference type="ARBA" id="ARBA00022538"/>
    </source>
</evidence>
<keyword evidence="11" id="KW-0630">Potassium</keyword>
<dbReference type="InterPro" id="IPR044880">
    <property type="entry name" value="NCX_ion-bd_dom_sf"/>
</dbReference>
<reference evidence="20" key="1">
    <citation type="submission" date="2021-01" db="EMBL/GenBank/DDBJ databases">
        <authorList>
            <person name="Corre E."/>
            <person name="Pelletier E."/>
            <person name="Niang G."/>
            <person name="Scheremetjew M."/>
            <person name="Finn R."/>
            <person name="Kale V."/>
            <person name="Holt S."/>
            <person name="Cochrane G."/>
            <person name="Meng A."/>
            <person name="Brown T."/>
            <person name="Cohen L."/>
        </authorList>
    </citation>
    <scope>NUCLEOTIDE SEQUENCE</scope>
    <source>
        <strain evidence="20">NIES-2562</strain>
    </source>
</reference>
<keyword evidence="9" id="KW-0106">Calcium</keyword>
<keyword evidence="5" id="KW-0633">Potassium transport</keyword>
<evidence type="ECO:0000313" key="20">
    <source>
        <dbReference type="EMBL" id="CAE0266708.1"/>
    </source>
</evidence>
<keyword evidence="7 18" id="KW-0812">Transmembrane</keyword>
<accession>A0A7S3GHS9</accession>
<dbReference type="PANTHER" id="PTHR10846">
    <property type="entry name" value="SODIUM/POTASSIUM/CALCIUM EXCHANGER"/>
    <property type="match status" value="1"/>
</dbReference>
<evidence type="ECO:0000259" key="19">
    <source>
        <dbReference type="Pfam" id="PF01699"/>
    </source>
</evidence>
<evidence type="ECO:0000256" key="10">
    <source>
        <dbReference type="ARBA" id="ARBA00022847"/>
    </source>
</evidence>
<keyword evidence="12 18" id="KW-1133">Transmembrane helix</keyword>
<feature type="domain" description="Sodium/calcium exchanger membrane region" evidence="19">
    <location>
        <begin position="512"/>
        <end position="663"/>
    </location>
</feature>
<proteinExistence type="inferred from homology"/>
<dbReference type="InterPro" id="IPR004481">
    <property type="entry name" value="K/Na/Ca-exchanger"/>
</dbReference>
<dbReference type="GO" id="GO:0008273">
    <property type="term" value="F:calcium, potassium:sodium antiporter activity"/>
    <property type="evidence" value="ECO:0007669"/>
    <property type="project" value="TreeGrafter"/>
</dbReference>
<dbReference type="NCBIfam" id="TIGR00367">
    <property type="entry name" value="calcium/sodium antiporter"/>
    <property type="match status" value="1"/>
</dbReference>
<feature type="transmembrane region" description="Helical" evidence="18">
    <location>
        <begin position="483"/>
        <end position="500"/>
    </location>
</feature>
<dbReference type="GO" id="GO:0005262">
    <property type="term" value="F:calcium channel activity"/>
    <property type="evidence" value="ECO:0007669"/>
    <property type="project" value="TreeGrafter"/>
</dbReference>
<keyword evidence="3" id="KW-0813">Transport</keyword>
<evidence type="ECO:0000256" key="16">
    <source>
        <dbReference type="ARBA" id="ARBA00023201"/>
    </source>
</evidence>
<dbReference type="Pfam" id="PF01699">
    <property type="entry name" value="Na_Ca_ex"/>
    <property type="match status" value="2"/>
</dbReference>
<evidence type="ECO:0000256" key="13">
    <source>
        <dbReference type="ARBA" id="ARBA00023053"/>
    </source>
</evidence>
<dbReference type="GO" id="GO:0005886">
    <property type="term" value="C:plasma membrane"/>
    <property type="evidence" value="ECO:0007669"/>
    <property type="project" value="TreeGrafter"/>
</dbReference>
<feature type="transmembrane region" description="Helical" evidence="18">
    <location>
        <begin position="196"/>
        <end position="219"/>
    </location>
</feature>
<feature type="region of interest" description="Disordered" evidence="17">
    <location>
        <begin position="325"/>
        <end position="372"/>
    </location>
</feature>
<keyword evidence="10" id="KW-0769">Symport</keyword>
<dbReference type="GO" id="GO:0006874">
    <property type="term" value="P:intracellular calcium ion homeostasis"/>
    <property type="evidence" value="ECO:0007669"/>
    <property type="project" value="TreeGrafter"/>
</dbReference>
<dbReference type="InterPro" id="IPR004837">
    <property type="entry name" value="NaCa_Exmemb"/>
</dbReference>
<evidence type="ECO:0000256" key="11">
    <source>
        <dbReference type="ARBA" id="ARBA00022958"/>
    </source>
</evidence>
<keyword evidence="8" id="KW-0732">Signal</keyword>
<evidence type="ECO:0000256" key="2">
    <source>
        <dbReference type="ARBA" id="ARBA00005364"/>
    </source>
</evidence>
<dbReference type="Gene3D" id="1.20.1420.30">
    <property type="entry name" value="NCX, central ion-binding region"/>
    <property type="match status" value="2"/>
</dbReference>